<accession>A0A3Q2ZH68</accession>
<dbReference type="STRING" id="37003.ENSKMAP00000003041"/>
<keyword evidence="3 10" id="KW-0732">Signal</keyword>
<evidence type="ECO:0000256" key="2">
    <source>
        <dbReference type="ARBA" id="ARBA00022692"/>
    </source>
</evidence>
<evidence type="ECO:0000256" key="1">
    <source>
        <dbReference type="ARBA" id="ARBA00004479"/>
    </source>
</evidence>
<proteinExistence type="predicted"/>
<keyword evidence="8" id="KW-0393">Immunoglobulin domain</keyword>
<evidence type="ECO:0000256" key="3">
    <source>
        <dbReference type="ARBA" id="ARBA00022729"/>
    </source>
</evidence>
<keyword evidence="4 9" id="KW-1133">Transmembrane helix</keyword>
<dbReference type="Proteomes" id="UP000264800">
    <property type="component" value="Unplaced"/>
</dbReference>
<reference evidence="11" key="1">
    <citation type="submission" date="2025-08" db="UniProtKB">
        <authorList>
            <consortium name="Ensembl"/>
        </authorList>
    </citation>
    <scope>IDENTIFICATION</scope>
</reference>
<dbReference type="GO" id="GO:0009897">
    <property type="term" value="C:external side of plasma membrane"/>
    <property type="evidence" value="ECO:0007669"/>
    <property type="project" value="TreeGrafter"/>
</dbReference>
<keyword evidence="7" id="KW-0325">Glycoprotein</keyword>
<dbReference type="SUPFAM" id="SSF48726">
    <property type="entry name" value="Immunoglobulin"/>
    <property type="match status" value="1"/>
</dbReference>
<dbReference type="GO" id="GO:0050852">
    <property type="term" value="P:T cell receptor signaling pathway"/>
    <property type="evidence" value="ECO:0007669"/>
    <property type="project" value="TreeGrafter"/>
</dbReference>
<dbReference type="AlphaFoldDB" id="A0A3Q2ZH68"/>
<evidence type="ECO:0000256" key="6">
    <source>
        <dbReference type="ARBA" id="ARBA00023157"/>
    </source>
</evidence>
<name>A0A3Q2ZH68_KRYMA</name>
<evidence type="ECO:0000256" key="10">
    <source>
        <dbReference type="SAM" id="SignalP"/>
    </source>
</evidence>
<reference evidence="11" key="2">
    <citation type="submission" date="2025-09" db="UniProtKB">
        <authorList>
            <consortium name="Ensembl"/>
        </authorList>
    </citation>
    <scope>IDENTIFICATION</scope>
</reference>
<keyword evidence="12" id="KW-1185">Reference proteome</keyword>
<dbReference type="GO" id="GO:0042129">
    <property type="term" value="P:regulation of T cell proliferation"/>
    <property type="evidence" value="ECO:0007669"/>
    <property type="project" value="InterPro"/>
</dbReference>
<evidence type="ECO:0000256" key="8">
    <source>
        <dbReference type="ARBA" id="ARBA00023319"/>
    </source>
</evidence>
<keyword evidence="2 9" id="KW-0812">Transmembrane</keyword>
<protein>
    <submittedName>
        <fullName evidence="11">Uncharacterized protein</fullName>
    </submittedName>
</protein>
<keyword evidence="5 9" id="KW-0472">Membrane</keyword>
<feature type="transmembrane region" description="Helical" evidence="9">
    <location>
        <begin position="167"/>
        <end position="192"/>
    </location>
</feature>
<dbReference type="PANTHER" id="PTHR11494:SF8">
    <property type="entry name" value="CYTOTOXIC T-LYMPHOCYTE PROTEIN 4"/>
    <property type="match status" value="1"/>
</dbReference>
<dbReference type="InterPro" id="IPR036179">
    <property type="entry name" value="Ig-like_dom_sf"/>
</dbReference>
<evidence type="ECO:0000313" key="11">
    <source>
        <dbReference type="Ensembl" id="ENSKMAP00000003041.1"/>
    </source>
</evidence>
<evidence type="ECO:0000256" key="7">
    <source>
        <dbReference type="ARBA" id="ARBA00023180"/>
    </source>
</evidence>
<dbReference type="Ensembl" id="ENSKMAT00000003104.1">
    <property type="protein sequence ID" value="ENSKMAP00000003041.1"/>
    <property type="gene ID" value="ENSKMAG00000002319.1"/>
</dbReference>
<dbReference type="PANTHER" id="PTHR11494">
    <property type="entry name" value="CYTOTOXIC T-LYMPHOCYTE PROTEIN"/>
    <property type="match status" value="1"/>
</dbReference>
<sequence>LTFSLCTLSCIFTLSLCSVSAPAVNVTQPYRVVSTNGTTQIQCFIHPPLPQDLQVTLLKGLHGSQKLCSSTLDPTEQREKSQNEGEVRINCEAQAVDGAVKVTVFGLRATDTDIYRCEIQVFYPPPYLQLTGNGTLIHFTFFCPSCNCPAREAQRQRSGEEEEDEPMIAPVSVPVIVLIILIVCVLVIIIYFQVSLHLDDSSQNKQCRQLGVGL</sequence>
<evidence type="ECO:0000313" key="12">
    <source>
        <dbReference type="Proteomes" id="UP000264800"/>
    </source>
</evidence>
<dbReference type="InterPro" id="IPR040216">
    <property type="entry name" value="CTLA4/CD28"/>
</dbReference>
<feature type="signal peptide" evidence="10">
    <location>
        <begin position="1"/>
        <end position="17"/>
    </location>
</feature>
<evidence type="ECO:0000256" key="4">
    <source>
        <dbReference type="ARBA" id="ARBA00022989"/>
    </source>
</evidence>
<dbReference type="Gene3D" id="2.60.40.10">
    <property type="entry name" value="Immunoglobulins"/>
    <property type="match status" value="1"/>
</dbReference>
<dbReference type="InterPro" id="IPR013783">
    <property type="entry name" value="Ig-like_fold"/>
</dbReference>
<keyword evidence="6" id="KW-1015">Disulfide bond</keyword>
<organism evidence="11 12">
    <name type="scientific">Kryptolebias marmoratus</name>
    <name type="common">Mangrove killifish</name>
    <name type="synonym">Rivulus marmoratus</name>
    <dbReference type="NCBI Taxonomy" id="37003"/>
    <lineage>
        <taxon>Eukaryota</taxon>
        <taxon>Metazoa</taxon>
        <taxon>Chordata</taxon>
        <taxon>Craniata</taxon>
        <taxon>Vertebrata</taxon>
        <taxon>Euteleostomi</taxon>
        <taxon>Actinopterygii</taxon>
        <taxon>Neopterygii</taxon>
        <taxon>Teleostei</taxon>
        <taxon>Neoteleostei</taxon>
        <taxon>Acanthomorphata</taxon>
        <taxon>Ovalentaria</taxon>
        <taxon>Atherinomorphae</taxon>
        <taxon>Cyprinodontiformes</taxon>
        <taxon>Rivulidae</taxon>
        <taxon>Kryptolebias</taxon>
    </lineage>
</organism>
<dbReference type="OMA" id="EPIRMPP"/>
<evidence type="ECO:0000256" key="5">
    <source>
        <dbReference type="ARBA" id="ARBA00023136"/>
    </source>
</evidence>
<dbReference type="GeneTree" id="ENSGT00940000174369"/>
<comment type="subcellular location">
    <subcellularLocation>
        <location evidence="1">Membrane</location>
        <topology evidence="1">Single-pass type I membrane protein</topology>
    </subcellularLocation>
</comment>
<evidence type="ECO:0000256" key="9">
    <source>
        <dbReference type="SAM" id="Phobius"/>
    </source>
</evidence>
<feature type="chain" id="PRO_5018591219" evidence="10">
    <location>
        <begin position="18"/>
        <end position="214"/>
    </location>
</feature>